<dbReference type="PROSITE" id="PS50853">
    <property type="entry name" value="FN3"/>
    <property type="match status" value="1"/>
</dbReference>
<accession>A0ABY5VEB3</accession>
<dbReference type="RefSeq" id="WP_260046562.1">
    <property type="nucleotide sequence ID" value="NZ_CP102290.1"/>
</dbReference>
<dbReference type="Pfam" id="PF00041">
    <property type="entry name" value="fn3"/>
    <property type="match status" value="1"/>
</dbReference>
<dbReference type="InterPro" id="IPR003343">
    <property type="entry name" value="Big_2"/>
</dbReference>
<proteinExistence type="predicted"/>
<evidence type="ECO:0000313" key="4">
    <source>
        <dbReference type="Proteomes" id="UP001060164"/>
    </source>
</evidence>
<dbReference type="Proteomes" id="UP001060164">
    <property type="component" value="Chromosome"/>
</dbReference>
<keyword evidence="1" id="KW-0732">Signal</keyword>
<dbReference type="InterPro" id="IPR008964">
    <property type="entry name" value="Invasin/intimin_cell_adhesion"/>
</dbReference>
<dbReference type="Gene3D" id="1.20.50.40">
    <property type="match status" value="1"/>
</dbReference>
<dbReference type="Gene3D" id="2.60.40.1080">
    <property type="match status" value="2"/>
</dbReference>
<dbReference type="EMBL" id="CP102290">
    <property type="protein sequence ID" value="UWP58343.1"/>
    <property type="molecule type" value="Genomic_DNA"/>
</dbReference>
<reference evidence="3" key="1">
    <citation type="journal article" date="2022" name="Cell">
        <title>Design, construction, and in vivo augmentation of a complex gut microbiome.</title>
        <authorList>
            <person name="Cheng A.G."/>
            <person name="Ho P.Y."/>
            <person name="Aranda-Diaz A."/>
            <person name="Jain S."/>
            <person name="Yu F.B."/>
            <person name="Meng X."/>
            <person name="Wang M."/>
            <person name="Iakiviak M."/>
            <person name="Nagashima K."/>
            <person name="Zhao A."/>
            <person name="Murugkar P."/>
            <person name="Patil A."/>
            <person name="Atabakhsh K."/>
            <person name="Weakley A."/>
            <person name="Yan J."/>
            <person name="Brumbaugh A.R."/>
            <person name="Higginbottom S."/>
            <person name="Dimas A."/>
            <person name="Shiver A.L."/>
            <person name="Deutschbauer A."/>
            <person name="Neff N."/>
            <person name="Sonnenburg J.L."/>
            <person name="Huang K.C."/>
            <person name="Fischbach M.A."/>
        </authorList>
    </citation>
    <scope>NUCLEOTIDE SEQUENCE</scope>
    <source>
        <strain evidence="3">DSM 19829</strain>
    </source>
</reference>
<protein>
    <submittedName>
        <fullName evidence="3">Ig-like domain-containing protein</fullName>
    </submittedName>
</protein>
<sequence length="757" mass="80796">MKGMRSLTVLLSAVMLVTALPLDVSGASEDVVSGGEMILEQEEDEEIIETPESEDEVDTVLPKAELEVEEVPETSSVPVLDSRSGSVLKIGVGETKRLEIDGYNADECQWECKEDGVPEGWTYISGEVHWSNKEVTGNVYVASDAQLYVDSSSTINGNIYVYGQLYANSRLTVTDSINAYQYGSMMSSGVFDGEHGYVVGSIKANRMNITASALDPTFSVISEDNINSNKVAVVDAGGVVTGIKEGSATVVMTCNGESQKIFIEVHTYDKWAADKDPTCTETGIQSIHCSVCDAIKEDSETEIALIAHTEVKDEAVSPTCTQPGKTEGSHCSVCNTVIKEQEEIPVISHTYQFDSLTKATLSADGKIIRKCTGCGKTATQILSYPKTITLSNTKYTYNGKVMKPTVTVKGADGKEIHPANYTVSYSPGCKNAGTYNVVITFKANYSGKVTKSFMINKASQTLSAANHTKVYGNAAFFTGARQTKGNGKLSFTSSNPKVATVSSTGKITITGIGRTTITITAAATTNYNKATKAITVTVNPKATFISGIKNSDSRKMSISWNKNGTVTGYQVQYATNDSFSGAKTLTISKNSTLSTSVSNLPKGNTYYVRVRTYKKVYSTTYYSSWSAAKSVKITMGNPYLSKTSISLNAGVKYGLKLCDTTQKAVWSSSNSAVAAVSSSGVVTGKKAGTATVTAKIGGKSYSCKVTVKGSINVTVYWTPGGSVYHSTRDCPSLARSKTIKSGSVSQSGKSRKCKVCY</sequence>
<dbReference type="InterPro" id="IPR003961">
    <property type="entry name" value="FN3_dom"/>
</dbReference>
<dbReference type="SMART" id="SM00635">
    <property type="entry name" value="BID_2"/>
    <property type="match status" value="3"/>
</dbReference>
<gene>
    <name evidence="3" type="ORF">NQ502_13245</name>
</gene>
<dbReference type="Gene3D" id="2.60.40.10">
    <property type="entry name" value="Immunoglobulins"/>
    <property type="match status" value="1"/>
</dbReference>
<dbReference type="SUPFAM" id="SSF49373">
    <property type="entry name" value="Invasin/intimin cell-adhesion fragments"/>
    <property type="match status" value="2"/>
</dbReference>
<evidence type="ECO:0000313" key="3">
    <source>
        <dbReference type="EMBL" id="UWP58343.1"/>
    </source>
</evidence>
<evidence type="ECO:0000256" key="1">
    <source>
        <dbReference type="SAM" id="SignalP"/>
    </source>
</evidence>
<feature type="chain" id="PRO_5045975576" evidence="1">
    <location>
        <begin position="27"/>
        <end position="757"/>
    </location>
</feature>
<dbReference type="SUPFAM" id="SSF49265">
    <property type="entry name" value="Fibronectin type III"/>
    <property type="match status" value="1"/>
</dbReference>
<feature type="signal peptide" evidence="1">
    <location>
        <begin position="1"/>
        <end position="26"/>
    </location>
</feature>
<dbReference type="Pfam" id="PF02368">
    <property type="entry name" value="Big_2"/>
    <property type="match status" value="2"/>
</dbReference>
<dbReference type="InterPro" id="IPR036116">
    <property type="entry name" value="FN3_sf"/>
</dbReference>
<dbReference type="InterPro" id="IPR013783">
    <property type="entry name" value="Ig-like_fold"/>
</dbReference>
<feature type="domain" description="Fibronectin type-III" evidence="2">
    <location>
        <begin position="536"/>
        <end position="637"/>
    </location>
</feature>
<organism evidence="3 4">
    <name type="scientific">Ruminococcus gauvreauii</name>
    <dbReference type="NCBI Taxonomy" id="438033"/>
    <lineage>
        <taxon>Bacteria</taxon>
        <taxon>Bacillati</taxon>
        <taxon>Bacillota</taxon>
        <taxon>Clostridia</taxon>
        <taxon>Eubacteriales</taxon>
        <taxon>Oscillospiraceae</taxon>
        <taxon>Ruminococcus</taxon>
    </lineage>
</organism>
<keyword evidence="4" id="KW-1185">Reference proteome</keyword>
<evidence type="ECO:0000259" key="2">
    <source>
        <dbReference type="PROSITE" id="PS50853"/>
    </source>
</evidence>
<name>A0ABY5VEB3_9FIRM</name>
<dbReference type="CDD" id="cd00063">
    <property type="entry name" value="FN3"/>
    <property type="match status" value="1"/>
</dbReference>